<dbReference type="EMBL" id="KN838558">
    <property type="protein sequence ID" value="KIK05734.1"/>
    <property type="molecule type" value="Genomic_DNA"/>
</dbReference>
<comment type="similarity">
    <text evidence="2">Belongs to the AB hydrolase superfamily. Lipase family. Class 3 subfamily.</text>
</comment>
<dbReference type="InterPro" id="IPR002921">
    <property type="entry name" value="Fungal_lipase-type"/>
</dbReference>
<proteinExistence type="inferred from homology"/>
<dbReference type="HOGENOM" id="CLU_032957_9_1_1"/>
<keyword evidence="1" id="KW-1015">Disulfide bond</keyword>
<evidence type="ECO:0000256" key="3">
    <source>
        <dbReference type="ARBA" id="ARBA00047591"/>
    </source>
</evidence>
<keyword evidence="8" id="KW-1185">Reference proteome</keyword>
<dbReference type="AlphaFoldDB" id="A0A0C9XVW2"/>
<name>A0A0C9XVW2_9AGAR</name>
<comment type="catalytic activity">
    <reaction evidence="4">
        <text>a monoacylglycerol + H2O = glycerol + a fatty acid + H(+)</text>
        <dbReference type="Rhea" id="RHEA:15245"/>
        <dbReference type="ChEBI" id="CHEBI:15377"/>
        <dbReference type="ChEBI" id="CHEBI:15378"/>
        <dbReference type="ChEBI" id="CHEBI:17408"/>
        <dbReference type="ChEBI" id="CHEBI:17754"/>
        <dbReference type="ChEBI" id="CHEBI:28868"/>
    </reaction>
</comment>
<keyword evidence="5" id="KW-0732">Signal</keyword>
<evidence type="ECO:0000313" key="7">
    <source>
        <dbReference type="EMBL" id="KIK05734.1"/>
    </source>
</evidence>
<feature type="domain" description="Fungal lipase-type" evidence="6">
    <location>
        <begin position="99"/>
        <end position="236"/>
    </location>
</feature>
<comment type="catalytic activity">
    <reaction evidence="3">
        <text>a diacylglycerol + H2O = a monoacylglycerol + a fatty acid + H(+)</text>
        <dbReference type="Rhea" id="RHEA:32731"/>
        <dbReference type="ChEBI" id="CHEBI:15377"/>
        <dbReference type="ChEBI" id="CHEBI:15378"/>
        <dbReference type="ChEBI" id="CHEBI:17408"/>
        <dbReference type="ChEBI" id="CHEBI:18035"/>
        <dbReference type="ChEBI" id="CHEBI:28868"/>
    </reaction>
</comment>
<feature type="chain" id="PRO_5002205984" description="Fungal lipase-type domain-containing protein" evidence="5">
    <location>
        <begin position="19"/>
        <end position="331"/>
    </location>
</feature>
<feature type="signal peptide" evidence="5">
    <location>
        <begin position="1"/>
        <end position="18"/>
    </location>
</feature>
<dbReference type="InterPro" id="IPR029058">
    <property type="entry name" value="AB_hydrolase_fold"/>
</dbReference>
<evidence type="ECO:0000256" key="5">
    <source>
        <dbReference type="SAM" id="SignalP"/>
    </source>
</evidence>
<dbReference type="PANTHER" id="PTHR45856:SF25">
    <property type="entry name" value="FUNGAL LIPASE-LIKE DOMAIN-CONTAINING PROTEIN"/>
    <property type="match status" value="1"/>
</dbReference>
<evidence type="ECO:0000259" key="6">
    <source>
        <dbReference type="Pfam" id="PF01764"/>
    </source>
</evidence>
<dbReference type="Pfam" id="PF01764">
    <property type="entry name" value="Lipase_3"/>
    <property type="match status" value="1"/>
</dbReference>
<evidence type="ECO:0000313" key="8">
    <source>
        <dbReference type="Proteomes" id="UP000054477"/>
    </source>
</evidence>
<dbReference type="InterPro" id="IPR051218">
    <property type="entry name" value="Sec_MonoDiacylglyc_Lipase"/>
</dbReference>
<evidence type="ECO:0000256" key="2">
    <source>
        <dbReference type="ARBA" id="ARBA00043996"/>
    </source>
</evidence>
<dbReference type="Gene3D" id="3.40.50.1820">
    <property type="entry name" value="alpha/beta hydrolase"/>
    <property type="match status" value="1"/>
</dbReference>
<protein>
    <recommendedName>
        <fullName evidence="6">Fungal lipase-type domain-containing protein</fullName>
    </recommendedName>
</protein>
<gene>
    <name evidence="7" type="ORF">K443DRAFT_675010</name>
</gene>
<dbReference type="PANTHER" id="PTHR45856">
    <property type="entry name" value="ALPHA/BETA-HYDROLASES SUPERFAMILY PROTEIN"/>
    <property type="match status" value="1"/>
</dbReference>
<organism evidence="7 8">
    <name type="scientific">Laccaria amethystina LaAM-08-1</name>
    <dbReference type="NCBI Taxonomy" id="1095629"/>
    <lineage>
        <taxon>Eukaryota</taxon>
        <taxon>Fungi</taxon>
        <taxon>Dikarya</taxon>
        <taxon>Basidiomycota</taxon>
        <taxon>Agaricomycotina</taxon>
        <taxon>Agaricomycetes</taxon>
        <taxon>Agaricomycetidae</taxon>
        <taxon>Agaricales</taxon>
        <taxon>Agaricineae</taxon>
        <taxon>Hydnangiaceae</taxon>
        <taxon>Laccaria</taxon>
    </lineage>
</organism>
<reference evidence="8" key="2">
    <citation type="submission" date="2015-01" db="EMBL/GenBank/DDBJ databases">
        <title>Evolutionary Origins and Diversification of the Mycorrhizal Mutualists.</title>
        <authorList>
            <consortium name="DOE Joint Genome Institute"/>
            <consortium name="Mycorrhizal Genomics Consortium"/>
            <person name="Kohler A."/>
            <person name="Kuo A."/>
            <person name="Nagy L.G."/>
            <person name="Floudas D."/>
            <person name="Copeland A."/>
            <person name="Barry K.W."/>
            <person name="Cichocki N."/>
            <person name="Veneault-Fourrey C."/>
            <person name="LaButti K."/>
            <person name="Lindquist E.A."/>
            <person name="Lipzen A."/>
            <person name="Lundell T."/>
            <person name="Morin E."/>
            <person name="Murat C."/>
            <person name="Riley R."/>
            <person name="Ohm R."/>
            <person name="Sun H."/>
            <person name="Tunlid A."/>
            <person name="Henrissat B."/>
            <person name="Grigoriev I.V."/>
            <person name="Hibbett D.S."/>
            <person name="Martin F."/>
        </authorList>
    </citation>
    <scope>NUCLEOTIDE SEQUENCE [LARGE SCALE GENOMIC DNA]</scope>
    <source>
        <strain evidence="8">LaAM-08-1</strain>
    </source>
</reference>
<evidence type="ECO:0000256" key="1">
    <source>
        <dbReference type="ARBA" id="ARBA00023157"/>
    </source>
</evidence>
<dbReference type="CDD" id="cd00519">
    <property type="entry name" value="Lipase_3"/>
    <property type="match status" value="1"/>
</dbReference>
<reference evidence="7 8" key="1">
    <citation type="submission" date="2014-04" db="EMBL/GenBank/DDBJ databases">
        <authorList>
            <consortium name="DOE Joint Genome Institute"/>
            <person name="Kuo A."/>
            <person name="Kohler A."/>
            <person name="Nagy L.G."/>
            <person name="Floudas D."/>
            <person name="Copeland A."/>
            <person name="Barry K.W."/>
            <person name="Cichocki N."/>
            <person name="Veneault-Fourrey C."/>
            <person name="LaButti K."/>
            <person name="Lindquist E.A."/>
            <person name="Lipzen A."/>
            <person name="Lundell T."/>
            <person name="Morin E."/>
            <person name="Murat C."/>
            <person name="Sun H."/>
            <person name="Tunlid A."/>
            <person name="Henrissat B."/>
            <person name="Grigoriev I.V."/>
            <person name="Hibbett D.S."/>
            <person name="Martin F."/>
            <person name="Nordberg H.P."/>
            <person name="Cantor M.N."/>
            <person name="Hua S.X."/>
        </authorList>
    </citation>
    <scope>NUCLEOTIDE SEQUENCE [LARGE SCALE GENOMIC DNA]</scope>
    <source>
        <strain evidence="7 8">LaAM-08-1</strain>
    </source>
</reference>
<accession>A0A0C9XVW2</accession>
<dbReference type="OrthoDB" id="426718at2759"/>
<evidence type="ECO:0000256" key="4">
    <source>
        <dbReference type="ARBA" id="ARBA00048461"/>
    </source>
</evidence>
<sequence length="331" mass="35297">MTFCTISFLFGLVGLTIAIAIPRADSITPVLASQVAAFKPFSYYAATAYCQPATVLNKSCGGNCDANTAFQPIAAGGDGVRVQFWYVGIDPSLKTVIVGHQGTDPSKIVPLLTDADFFLKTLNETFFPGLNSSIKVHNKFADQHWKTANQILSATRAALQKSNLTQVTLVGHSLGAALALLDSVSMQQFLPGIQFKTIGYGLPRVGNQAFADYVDANVQLNHVNNKKDFVPVIPPRTLGFVQPQGEKHIQDDLSWLDCPGNDNPDPRCSVGDVKSFSKGNLSDHDGPYDGVEMGGATCKNVTAAASTIHAGCGVFLLVIAFSLLHGPLQVL</sequence>
<dbReference type="Proteomes" id="UP000054477">
    <property type="component" value="Unassembled WGS sequence"/>
</dbReference>
<dbReference type="GO" id="GO:0006629">
    <property type="term" value="P:lipid metabolic process"/>
    <property type="evidence" value="ECO:0007669"/>
    <property type="project" value="InterPro"/>
</dbReference>
<dbReference type="SUPFAM" id="SSF53474">
    <property type="entry name" value="alpha/beta-Hydrolases"/>
    <property type="match status" value="1"/>
</dbReference>